<dbReference type="AlphaFoldDB" id="A0A0K6IXH6"/>
<name>A0A0K6IXH6_9PROT</name>
<gene>
    <name evidence="1" type="ORF">Ga0061068_11810</name>
</gene>
<proteinExistence type="predicted"/>
<evidence type="ECO:0000313" key="2">
    <source>
        <dbReference type="Proteomes" id="UP000182108"/>
    </source>
</evidence>
<sequence length="70" mass="7831">MAKAFATEVVIGEDEAKLVGLKKTSRIDFAKRDKIPICEVKRQVGNIRSLPKRRLRECYEAAKAAGILDD</sequence>
<evidence type="ECO:0000313" key="1">
    <source>
        <dbReference type="EMBL" id="CUB08032.1"/>
    </source>
</evidence>
<dbReference type="Proteomes" id="UP000182108">
    <property type="component" value="Unassembled WGS sequence"/>
</dbReference>
<organism evidence="1 2">
    <name type="scientific">Tepidiphilus thermophilus</name>
    <dbReference type="NCBI Taxonomy" id="876478"/>
    <lineage>
        <taxon>Bacteria</taxon>
        <taxon>Pseudomonadati</taxon>
        <taxon>Pseudomonadota</taxon>
        <taxon>Hydrogenophilia</taxon>
        <taxon>Hydrogenophilales</taxon>
        <taxon>Hydrogenophilaceae</taxon>
        <taxon>Tepidiphilus</taxon>
    </lineage>
</organism>
<keyword evidence="2" id="KW-1185">Reference proteome</keyword>
<accession>A0A0K6IXH6</accession>
<dbReference type="EMBL" id="CYHH01000018">
    <property type="protein sequence ID" value="CUB08032.1"/>
    <property type="molecule type" value="Genomic_DNA"/>
</dbReference>
<reference evidence="2" key="1">
    <citation type="submission" date="2015-08" db="EMBL/GenBank/DDBJ databases">
        <authorList>
            <person name="Babu N.S."/>
            <person name="Beckwith C.J."/>
            <person name="Beseler K.G."/>
            <person name="Brison A."/>
            <person name="Carone J.V."/>
            <person name="Caskin T.P."/>
            <person name="Diamond M."/>
            <person name="Durham M.E."/>
            <person name="Foxe J.M."/>
            <person name="Go M."/>
            <person name="Henderson B.A."/>
            <person name="Jones I.B."/>
            <person name="McGettigan J.A."/>
            <person name="Micheletti S.J."/>
            <person name="Nasrallah M.E."/>
            <person name="Ortiz D."/>
            <person name="Piller C.R."/>
            <person name="Privatt S.R."/>
            <person name="Schneider S.L."/>
            <person name="Sharp S."/>
            <person name="Smith T.C."/>
            <person name="Stanton J.D."/>
            <person name="Ullery H.E."/>
            <person name="Wilson R.J."/>
            <person name="Serrano M.G."/>
            <person name="Buck G."/>
            <person name="Lee V."/>
            <person name="Wang Y."/>
            <person name="Carvalho R."/>
            <person name="Voegtly L."/>
            <person name="Shi R."/>
            <person name="Duckworth R."/>
            <person name="Johnson A."/>
            <person name="Loviza R."/>
            <person name="Walstead R."/>
            <person name="Shah Z."/>
            <person name="Kiflezghi M."/>
            <person name="Wade K."/>
            <person name="Ball S.L."/>
            <person name="Bradley K.W."/>
            <person name="Asai D.J."/>
            <person name="Bowman C.A."/>
            <person name="Russell D.A."/>
            <person name="Pope W.H."/>
            <person name="Jacobs-Sera D."/>
            <person name="Hendrix R.W."/>
            <person name="Hatfull G.F."/>
        </authorList>
    </citation>
    <scope>NUCLEOTIDE SEQUENCE [LARGE SCALE GENOMIC DNA]</scope>
    <source>
        <strain evidence="2">JCM 19170</strain>
    </source>
</reference>
<protein>
    <submittedName>
        <fullName evidence="1">Uncharacterized protein</fullName>
    </submittedName>
</protein>